<feature type="transmembrane region" description="Helical" evidence="1">
    <location>
        <begin position="311"/>
        <end position="328"/>
    </location>
</feature>
<feature type="transmembrane region" description="Helical" evidence="1">
    <location>
        <begin position="230"/>
        <end position="252"/>
    </location>
</feature>
<keyword evidence="1" id="KW-0812">Transmembrane</keyword>
<feature type="transmembrane region" description="Helical" evidence="1">
    <location>
        <begin position="283"/>
        <end position="304"/>
    </location>
</feature>
<protein>
    <recommendedName>
        <fullName evidence="4">ABC transporter permease</fullName>
    </recommendedName>
</protein>
<evidence type="ECO:0000313" key="3">
    <source>
        <dbReference type="Proteomes" id="UP001144612"/>
    </source>
</evidence>
<dbReference type="EMBL" id="JAPQFJ010000016">
    <property type="protein sequence ID" value="MCY6959779.1"/>
    <property type="molecule type" value="Genomic_DNA"/>
</dbReference>
<dbReference type="RefSeq" id="WP_268062216.1">
    <property type="nucleotide sequence ID" value="NZ_JAPQFJ010000016.1"/>
</dbReference>
<evidence type="ECO:0008006" key="4">
    <source>
        <dbReference type="Google" id="ProtNLM"/>
    </source>
</evidence>
<sequence>MFYEMKKFYKTTAVLISFVLALLFAICMPILFIHQYTSCDYSTGEEVIISGLKGLKYQKKQLEKVSGNLSTDKLNKALTFYKEQPKGNKAYFKMEDKYPKILSLLTDAYTPYGENTFDVTRISNANDFYTRNIERVKEKMDLLGNGFISTNEREEVLNKADNISKPYSLEFVDQWTILIKSLLFVYIVIILSAILISNRLFSFEKENNMDIILNSAGRKKLISIGFQKNLAMITYLSLEFILCTAITTSIVFGTIGITGWNSQIQILPQFFTFIYNWSIGEMFIYYLIIAWICILSIAFIGALINSMIQETYTSLIISSFLMISPIFLRSSSLVSIAIQRYIYVQPINGISPLYFIDNLFIYQLGSSKVLSSCIIMVIAIIYFIIGIIFSPILFSRRINKKIQLTS</sequence>
<comment type="caution">
    <text evidence="2">The sequence shown here is derived from an EMBL/GenBank/DDBJ whole genome shotgun (WGS) entry which is preliminary data.</text>
</comment>
<evidence type="ECO:0000256" key="1">
    <source>
        <dbReference type="SAM" id="Phobius"/>
    </source>
</evidence>
<organism evidence="2 3">
    <name type="scientific">Clostridium brassicae</name>
    <dbReference type="NCBI Taxonomy" id="2999072"/>
    <lineage>
        <taxon>Bacteria</taxon>
        <taxon>Bacillati</taxon>
        <taxon>Bacillota</taxon>
        <taxon>Clostridia</taxon>
        <taxon>Eubacteriales</taxon>
        <taxon>Clostridiaceae</taxon>
        <taxon>Clostridium</taxon>
    </lineage>
</organism>
<feature type="transmembrane region" description="Helical" evidence="1">
    <location>
        <begin position="12"/>
        <end position="33"/>
    </location>
</feature>
<feature type="transmembrane region" description="Helical" evidence="1">
    <location>
        <begin position="175"/>
        <end position="196"/>
    </location>
</feature>
<dbReference type="Proteomes" id="UP001144612">
    <property type="component" value="Unassembled WGS sequence"/>
</dbReference>
<name>A0ABT4DFI7_9CLOT</name>
<proteinExistence type="predicted"/>
<reference evidence="2" key="1">
    <citation type="submission" date="2022-12" db="EMBL/GenBank/DDBJ databases">
        <title>Clostridium sp. nov., isolated from industrial wastewater.</title>
        <authorList>
            <person name="Jiayan W."/>
        </authorList>
    </citation>
    <scope>NUCLEOTIDE SEQUENCE</scope>
    <source>
        <strain evidence="2">ZC22-4</strain>
    </source>
</reference>
<feature type="transmembrane region" description="Helical" evidence="1">
    <location>
        <begin position="369"/>
        <end position="394"/>
    </location>
</feature>
<keyword evidence="1" id="KW-1133">Transmembrane helix</keyword>
<accession>A0ABT4DFI7</accession>
<gene>
    <name evidence="2" type="ORF">OW729_14255</name>
</gene>
<evidence type="ECO:0000313" key="2">
    <source>
        <dbReference type="EMBL" id="MCY6959779.1"/>
    </source>
</evidence>
<keyword evidence="3" id="KW-1185">Reference proteome</keyword>
<keyword evidence="1" id="KW-0472">Membrane</keyword>